<gene>
    <name evidence="1" type="ORF">AVDCRST_MAG56-1971</name>
</gene>
<dbReference type="AlphaFoldDB" id="A0A6J4IGE1"/>
<protein>
    <submittedName>
        <fullName evidence="1">Uncharacterized protein</fullName>
    </submittedName>
</protein>
<accession>A0A6J4IGE1</accession>
<proteinExistence type="predicted"/>
<sequence>MPRPDASQENTGRRRKFEKRLTAQVSMVTAGPVVTLRQHPPGKRAYSAKQRLI</sequence>
<reference evidence="1" key="1">
    <citation type="submission" date="2020-02" db="EMBL/GenBank/DDBJ databases">
        <authorList>
            <person name="Meier V. D."/>
        </authorList>
    </citation>
    <scope>NUCLEOTIDE SEQUENCE</scope>
    <source>
        <strain evidence="1">AVDCRST_MAG56</strain>
    </source>
</reference>
<organism evidence="1">
    <name type="scientific">uncultured Cytophagales bacterium</name>
    <dbReference type="NCBI Taxonomy" id="158755"/>
    <lineage>
        <taxon>Bacteria</taxon>
        <taxon>Pseudomonadati</taxon>
        <taxon>Bacteroidota</taxon>
        <taxon>Sphingobacteriia</taxon>
        <taxon>Sphingobacteriales</taxon>
        <taxon>environmental samples</taxon>
    </lineage>
</organism>
<dbReference type="EMBL" id="CADCTQ010000179">
    <property type="protein sequence ID" value="CAA9251700.1"/>
    <property type="molecule type" value="Genomic_DNA"/>
</dbReference>
<name>A0A6J4IGE1_9SPHI</name>
<evidence type="ECO:0000313" key="1">
    <source>
        <dbReference type="EMBL" id="CAA9251700.1"/>
    </source>
</evidence>